<protein>
    <recommendedName>
        <fullName evidence="1">Pyrrolo-quinoline quinone repeat domain-containing protein</fullName>
    </recommendedName>
</protein>
<dbReference type="SUPFAM" id="SSF50998">
    <property type="entry name" value="Quinoprotein alcohol dehydrogenase-like"/>
    <property type="match status" value="1"/>
</dbReference>
<sequence length="193" mass="20253">MAVTNWVPTWQLLVPRAIADKMGLKPKGVHGAKSARGFWSQAGTPFAMEAGSFLSPLEVPCSKPPFGVLYAVDLRTGKIRWERPLGTMRDSGPFGIPVGLTIAMGVLTSGGALITEGGLVFVAATQGRTFRAISLADWKTLWSARLPAGGQAVPMTYFSPKSGRQLVVVAAGGKGLIQSPTGDSLVAYGLPDL</sequence>
<keyword evidence="3" id="KW-1185">Reference proteome</keyword>
<dbReference type="RefSeq" id="WP_127613471.1">
    <property type="nucleotide sequence ID" value="NZ_RXOL01000008.1"/>
</dbReference>
<dbReference type="InterPro" id="IPR011047">
    <property type="entry name" value="Quinoprotein_ADH-like_sf"/>
</dbReference>
<evidence type="ECO:0000313" key="2">
    <source>
        <dbReference type="EMBL" id="RVQ65270.1"/>
    </source>
</evidence>
<evidence type="ECO:0000313" key="3">
    <source>
        <dbReference type="Proteomes" id="UP000283003"/>
    </source>
</evidence>
<reference evidence="2 3" key="1">
    <citation type="submission" date="2018-12" db="EMBL/GenBank/DDBJ databases">
        <title>Croceicoccus ponticola sp. nov., a lipolytic bacterium isolated from seawater.</title>
        <authorList>
            <person name="Yoon J.-H."/>
        </authorList>
    </citation>
    <scope>NUCLEOTIDE SEQUENCE [LARGE SCALE GENOMIC DNA]</scope>
    <source>
        <strain evidence="2 3">GM-16</strain>
    </source>
</reference>
<dbReference type="SMART" id="SM00564">
    <property type="entry name" value="PQQ"/>
    <property type="match status" value="2"/>
</dbReference>
<dbReference type="Proteomes" id="UP000283003">
    <property type="component" value="Unassembled WGS sequence"/>
</dbReference>
<evidence type="ECO:0000259" key="1">
    <source>
        <dbReference type="Pfam" id="PF01011"/>
    </source>
</evidence>
<comment type="caution">
    <text evidence="2">The sequence shown here is derived from an EMBL/GenBank/DDBJ whole genome shotgun (WGS) entry which is preliminary data.</text>
</comment>
<dbReference type="EMBL" id="RXOL01000008">
    <property type="protein sequence ID" value="RVQ65270.1"/>
    <property type="molecule type" value="Genomic_DNA"/>
</dbReference>
<dbReference type="OrthoDB" id="9794322at2"/>
<gene>
    <name evidence="2" type="ORF">EKN06_13595</name>
</gene>
<dbReference type="InterPro" id="IPR002372">
    <property type="entry name" value="PQQ_rpt_dom"/>
</dbReference>
<proteinExistence type="predicted"/>
<name>A0A437GUN3_9SPHN</name>
<dbReference type="Gene3D" id="2.140.10.10">
    <property type="entry name" value="Quinoprotein alcohol dehydrogenase-like superfamily"/>
    <property type="match status" value="1"/>
</dbReference>
<feature type="domain" description="Pyrrolo-quinoline quinone repeat" evidence="1">
    <location>
        <begin position="4"/>
        <end position="167"/>
    </location>
</feature>
<organism evidence="2 3">
    <name type="scientific">Croceicoccus ponticola</name>
    <dbReference type="NCBI Taxonomy" id="2217664"/>
    <lineage>
        <taxon>Bacteria</taxon>
        <taxon>Pseudomonadati</taxon>
        <taxon>Pseudomonadota</taxon>
        <taxon>Alphaproteobacteria</taxon>
        <taxon>Sphingomonadales</taxon>
        <taxon>Erythrobacteraceae</taxon>
        <taxon>Croceicoccus</taxon>
    </lineage>
</organism>
<dbReference type="InterPro" id="IPR018391">
    <property type="entry name" value="PQQ_b-propeller_rpt"/>
</dbReference>
<accession>A0A437GUN3</accession>
<dbReference type="AlphaFoldDB" id="A0A437GUN3"/>
<dbReference type="Pfam" id="PF01011">
    <property type="entry name" value="PQQ"/>
    <property type="match status" value="1"/>
</dbReference>